<evidence type="ECO:0000313" key="2">
    <source>
        <dbReference type="EMBL" id="HAF1204410.1"/>
    </source>
</evidence>
<dbReference type="EMBL" id="DAAUDP010000001">
    <property type="protein sequence ID" value="HAF1204410.1"/>
    <property type="molecule type" value="Genomic_DNA"/>
</dbReference>
<proteinExistence type="predicted"/>
<feature type="region of interest" description="Disordered" evidence="1">
    <location>
        <begin position="21"/>
        <end position="47"/>
    </location>
</feature>
<feature type="compositionally biased region" description="Basic residues" evidence="1">
    <location>
        <begin position="31"/>
        <end position="47"/>
    </location>
</feature>
<protein>
    <submittedName>
        <fullName evidence="2">Uncharacterized protein</fullName>
    </submittedName>
</protein>
<accession>A0A742DJI0</accession>
<reference evidence="2" key="2">
    <citation type="submission" date="2018-07" db="EMBL/GenBank/DDBJ databases">
        <authorList>
            <consortium name="NCBI Pathogen Detection Project"/>
        </authorList>
    </citation>
    <scope>NUCLEOTIDE SEQUENCE</scope>
    <source>
        <strain evidence="2">13-4272</strain>
    </source>
</reference>
<comment type="caution">
    <text evidence="2">The sequence shown here is derived from an EMBL/GenBank/DDBJ whole genome shotgun (WGS) entry which is preliminary data.</text>
</comment>
<name>A0A742DJI0_SALMU</name>
<gene>
    <name evidence="2" type="ORF">G9G20_000282</name>
</gene>
<sequence>MIIVKQNAGLSGANWIKGVGFTSEGQNSKEKARKGKRSINFSRRKAG</sequence>
<evidence type="ECO:0000256" key="1">
    <source>
        <dbReference type="SAM" id="MobiDB-lite"/>
    </source>
</evidence>
<dbReference type="RefSeq" id="WP_283902977.1">
    <property type="nucleotide sequence ID" value="NZ_CP120337.1"/>
</dbReference>
<dbReference type="AlphaFoldDB" id="A0A742DJI0"/>
<organism evidence="2">
    <name type="scientific">Salmonella muenchen</name>
    <dbReference type="NCBI Taxonomy" id="596"/>
    <lineage>
        <taxon>Bacteria</taxon>
        <taxon>Pseudomonadati</taxon>
        <taxon>Pseudomonadota</taxon>
        <taxon>Gammaproteobacteria</taxon>
        <taxon>Enterobacterales</taxon>
        <taxon>Enterobacteriaceae</taxon>
        <taxon>Salmonella</taxon>
    </lineage>
</organism>
<reference evidence="2" key="1">
    <citation type="journal article" date="2018" name="Genome Biol.">
        <title>SKESA: strategic k-mer extension for scrupulous assemblies.</title>
        <authorList>
            <person name="Souvorov A."/>
            <person name="Agarwala R."/>
            <person name="Lipman D.J."/>
        </authorList>
    </citation>
    <scope>NUCLEOTIDE SEQUENCE</scope>
    <source>
        <strain evidence="2">13-4272</strain>
    </source>
</reference>